<comment type="caution">
    <text evidence="3">The sequence shown here is derived from an EMBL/GenBank/DDBJ whole genome shotgun (WGS) entry which is preliminary data.</text>
</comment>
<evidence type="ECO:0000313" key="3">
    <source>
        <dbReference type="EMBL" id="EKO39398.1"/>
    </source>
</evidence>
<feature type="domain" description="Metallo-beta-lactamase" evidence="2">
    <location>
        <begin position="58"/>
        <end position="232"/>
    </location>
</feature>
<gene>
    <name evidence="3" type="ORF">B193_1878</name>
</gene>
<dbReference type="Proteomes" id="UP000006272">
    <property type="component" value="Unassembled WGS sequence"/>
</dbReference>
<dbReference type="SUPFAM" id="SSF56281">
    <property type="entry name" value="Metallo-hydrolase/oxidoreductase"/>
    <property type="match status" value="1"/>
</dbReference>
<feature type="signal peptide" evidence="1">
    <location>
        <begin position="1"/>
        <end position="21"/>
    </location>
</feature>
<dbReference type="EMBL" id="ALAO01000145">
    <property type="protein sequence ID" value="EKO39398.1"/>
    <property type="molecule type" value="Genomic_DNA"/>
</dbReference>
<sequence>MLLETVLTLALVLTLSAPAVAAAPADTPGTAPKATPMPKEDTIETSAGPLTLRFIGHGSLAFAFAGKTLYVDPYGKAGDYAAMPKADLVLITHEHSDHLDPAALSAVAGPNTPLIVSEVVREKLGRGTALKNGEQIEVLGIPIAAVPAYNIKHHRDTGEPFHPQGRGNGYVLTFGDVRVYVAGDTEDIPEMAALAGVDVAFVPMNLPYTMTPEMAAAAARSLRPKKALYPYHYGDTDPARLVELLAGSGIEVRVRDLR</sequence>
<proteinExistence type="predicted"/>
<name>K6HA75_9BACT</name>
<evidence type="ECO:0000259" key="2">
    <source>
        <dbReference type="SMART" id="SM00849"/>
    </source>
</evidence>
<dbReference type="Pfam" id="PF13483">
    <property type="entry name" value="Lactamase_B_3"/>
    <property type="match status" value="1"/>
</dbReference>
<dbReference type="SMART" id="SM00849">
    <property type="entry name" value="Lactamase_B"/>
    <property type="match status" value="1"/>
</dbReference>
<keyword evidence="3" id="KW-0378">Hydrolase</keyword>
<dbReference type="InterPro" id="IPR036866">
    <property type="entry name" value="RibonucZ/Hydroxyglut_hydro"/>
</dbReference>
<reference evidence="3 4" key="1">
    <citation type="submission" date="2012-07" db="EMBL/GenBank/DDBJ databases">
        <title>Draft genome sequence of Desulfovibrio magneticus str. Maddingley MBC34 obtained from a metagenomic sequence of a methanogenic enrichment isolated from coal-seam formation water in Victoria, Australia.</title>
        <authorList>
            <person name="Greenfield P."/>
            <person name="Hendry P."/>
            <person name="Li D."/>
            <person name="Rosewarne C.P."/>
            <person name="Tran-Dinh N."/>
            <person name="Elbourne L.D.H."/>
            <person name="Paulsen I.T."/>
            <person name="Midgley D.J."/>
        </authorList>
    </citation>
    <scope>NUCLEOTIDE SEQUENCE [LARGE SCALE GENOMIC DNA]</scope>
    <source>
        <strain evidence="4">Maddingley MBC34</strain>
    </source>
</reference>
<dbReference type="PATRIC" id="fig|1206767.3.peg.1831"/>
<dbReference type="GO" id="GO:0016787">
    <property type="term" value="F:hydrolase activity"/>
    <property type="evidence" value="ECO:0007669"/>
    <property type="project" value="UniProtKB-KW"/>
</dbReference>
<accession>K6HA75</accession>
<dbReference type="PANTHER" id="PTHR43546:SF3">
    <property type="entry name" value="UPF0173 METAL-DEPENDENT HYDROLASE MJ1163"/>
    <property type="match status" value="1"/>
</dbReference>
<dbReference type="AlphaFoldDB" id="K6HA75"/>
<evidence type="ECO:0000256" key="1">
    <source>
        <dbReference type="SAM" id="SignalP"/>
    </source>
</evidence>
<evidence type="ECO:0000313" key="4">
    <source>
        <dbReference type="Proteomes" id="UP000006272"/>
    </source>
</evidence>
<feature type="chain" id="PRO_5003895193" evidence="1">
    <location>
        <begin position="22"/>
        <end position="258"/>
    </location>
</feature>
<dbReference type="Gene3D" id="3.60.15.10">
    <property type="entry name" value="Ribonuclease Z/Hydroxyacylglutathione hydrolase-like"/>
    <property type="match status" value="1"/>
</dbReference>
<keyword evidence="1" id="KW-0732">Signal</keyword>
<dbReference type="InterPro" id="IPR001279">
    <property type="entry name" value="Metallo-B-lactamas"/>
</dbReference>
<dbReference type="PANTHER" id="PTHR43546">
    <property type="entry name" value="UPF0173 METAL-DEPENDENT HYDROLASE MJ1163-RELATED"/>
    <property type="match status" value="1"/>
</dbReference>
<protein>
    <submittedName>
        <fullName evidence="3">Putative Zn-dependent hydrolase</fullName>
    </submittedName>
</protein>
<organism evidence="3 4">
    <name type="scientific">Solidesulfovibrio magneticus str. Maddingley MBC34</name>
    <dbReference type="NCBI Taxonomy" id="1206767"/>
    <lineage>
        <taxon>Bacteria</taxon>
        <taxon>Pseudomonadati</taxon>
        <taxon>Thermodesulfobacteriota</taxon>
        <taxon>Desulfovibrionia</taxon>
        <taxon>Desulfovibrionales</taxon>
        <taxon>Desulfovibrionaceae</taxon>
        <taxon>Solidesulfovibrio</taxon>
    </lineage>
</organism>
<dbReference type="InterPro" id="IPR050114">
    <property type="entry name" value="UPF0173_UPF0282_UlaG_hydrolase"/>
</dbReference>